<keyword evidence="1" id="KW-0472">Membrane</keyword>
<feature type="domain" description="Glycosyltransferase 2-like" evidence="2">
    <location>
        <begin position="8"/>
        <end position="143"/>
    </location>
</feature>
<dbReference type="PATRIC" id="fig|1423773.3.peg.270"/>
<dbReference type="SUPFAM" id="SSF53448">
    <property type="entry name" value="Nucleotide-diphospho-sugar transferases"/>
    <property type="match status" value="1"/>
</dbReference>
<dbReference type="EMBL" id="AZDT01000055">
    <property type="protein sequence ID" value="KRK73693.1"/>
    <property type="molecule type" value="Genomic_DNA"/>
</dbReference>
<dbReference type="GO" id="GO:0005886">
    <property type="term" value="C:plasma membrane"/>
    <property type="evidence" value="ECO:0007669"/>
    <property type="project" value="TreeGrafter"/>
</dbReference>
<gene>
    <name evidence="3" type="ORF">FD30_GL000267</name>
</gene>
<comment type="caution">
    <text evidence="3">The sequence shown here is derived from an EMBL/GenBank/DDBJ whole genome shotgun (WGS) entry which is preliminary data.</text>
</comment>
<proteinExistence type="predicted"/>
<evidence type="ECO:0000313" key="3">
    <source>
        <dbReference type="EMBL" id="KRK73693.1"/>
    </source>
</evidence>
<dbReference type="CDD" id="cd04187">
    <property type="entry name" value="DPM1_like_bac"/>
    <property type="match status" value="1"/>
</dbReference>
<sequence>MSKMKKVSLVVPCYNEEESIPLFFQTVSKVIDAMNLPTPTIVPEYIFVDDGSSDNTLAEMKALHEAHPETVHYRSFSRNFGKESALAAGLQATTGDYVAVMDVDLQDPPELLPKMVKLIEEDGYDCVGTIQKDRRGQSRIRAFLSSSFYRVINHLSDVRIEPNARDYRLMTRQFVNTVLDLPEFNRFSKGIFSWVGYKTTYLTYESQPRAAGTTHWNMRQLFSYSIEGIIDFSNAPLRLATWVGSISFFLSLIGLIFVVVRALTNGGSSVAGWPSLVVIILLIGGIQLFCLGILGQYISKIYLETKHRPKYIVREEK</sequence>
<evidence type="ECO:0000256" key="1">
    <source>
        <dbReference type="SAM" id="Phobius"/>
    </source>
</evidence>
<dbReference type="Proteomes" id="UP000051162">
    <property type="component" value="Unassembled WGS sequence"/>
</dbReference>
<dbReference type="InterPro" id="IPR001173">
    <property type="entry name" value="Glyco_trans_2-like"/>
</dbReference>
<keyword evidence="1" id="KW-0812">Transmembrane</keyword>
<keyword evidence="4" id="KW-1185">Reference proteome</keyword>
<dbReference type="STRING" id="1423773.FD30_GL000267"/>
<keyword evidence="1" id="KW-1133">Transmembrane helix</keyword>
<dbReference type="GO" id="GO:0016740">
    <property type="term" value="F:transferase activity"/>
    <property type="evidence" value="ECO:0007669"/>
    <property type="project" value="UniProtKB-KW"/>
</dbReference>
<dbReference type="PANTHER" id="PTHR48090">
    <property type="entry name" value="UNDECAPRENYL-PHOSPHATE 4-DEOXY-4-FORMAMIDO-L-ARABINOSE TRANSFERASE-RELATED"/>
    <property type="match status" value="1"/>
</dbReference>
<dbReference type="InterPro" id="IPR050256">
    <property type="entry name" value="Glycosyltransferase_2"/>
</dbReference>
<accession>A0A0R1JQU7</accession>
<evidence type="ECO:0000259" key="2">
    <source>
        <dbReference type="Pfam" id="PF00535"/>
    </source>
</evidence>
<dbReference type="AlphaFoldDB" id="A0A0R1JQU7"/>
<dbReference type="Gene3D" id="3.90.550.10">
    <property type="entry name" value="Spore Coat Polysaccharide Biosynthesis Protein SpsA, Chain A"/>
    <property type="match status" value="1"/>
</dbReference>
<feature type="transmembrane region" description="Helical" evidence="1">
    <location>
        <begin position="239"/>
        <end position="263"/>
    </location>
</feature>
<dbReference type="PANTHER" id="PTHR48090:SF8">
    <property type="entry name" value="GLYCOSYLTRANSFERASE CSBB-RELATED"/>
    <property type="match status" value="1"/>
</dbReference>
<dbReference type="Pfam" id="PF00535">
    <property type="entry name" value="Glycos_transf_2"/>
    <property type="match status" value="1"/>
</dbReference>
<keyword evidence="3" id="KW-0808">Transferase</keyword>
<reference evidence="3 4" key="1">
    <citation type="journal article" date="2015" name="Genome Announc.">
        <title>Expanding the biotechnology potential of lactobacilli through comparative genomics of 213 strains and associated genera.</title>
        <authorList>
            <person name="Sun Z."/>
            <person name="Harris H.M."/>
            <person name="McCann A."/>
            <person name="Guo C."/>
            <person name="Argimon S."/>
            <person name="Zhang W."/>
            <person name="Yang X."/>
            <person name="Jeffery I.B."/>
            <person name="Cooney J.C."/>
            <person name="Kagawa T.F."/>
            <person name="Liu W."/>
            <person name="Song Y."/>
            <person name="Salvetti E."/>
            <person name="Wrobel A."/>
            <person name="Rasinkangas P."/>
            <person name="Parkhill J."/>
            <person name="Rea M.C."/>
            <person name="O'Sullivan O."/>
            <person name="Ritari J."/>
            <person name="Douillard F.P."/>
            <person name="Paul Ross R."/>
            <person name="Yang R."/>
            <person name="Briner A.E."/>
            <person name="Felis G.E."/>
            <person name="de Vos W.M."/>
            <person name="Barrangou R."/>
            <person name="Klaenhammer T.R."/>
            <person name="Caufield P.W."/>
            <person name="Cui Y."/>
            <person name="Zhang H."/>
            <person name="O'Toole P.W."/>
        </authorList>
    </citation>
    <scope>NUCLEOTIDE SEQUENCE [LARGE SCALE GENOMIC DNA]</scope>
    <source>
        <strain evidence="3 4">DSM 19117</strain>
    </source>
</reference>
<organism evidence="3 4">
    <name type="scientific">Levilactobacillus namurensis DSM 19117</name>
    <dbReference type="NCBI Taxonomy" id="1423773"/>
    <lineage>
        <taxon>Bacteria</taxon>
        <taxon>Bacillati</taxon>
        <taxon>Bacillota</taxon>
        <taxon>Bacilli</taxon>
        <taxon>Lactobacillales</taxon>
        <taxon>Lactobacillaceae</taxon>
        <taxon>Levilactobacillus</taxon>
    </lineage>
</organism>
<evidence type="ECO:0000313" key="4">
    <source>
        <dbReference type="Proteomes" id="UP000051162"/>
    </source>
</evidence>
<feature type="transmembrane region" description="Helical" evidence="1">
    <location>
        <begin position="275"/>
        <end position="298"/>
    </location>
</feature>
<name>A0A0R1JQU7_9LACO</name>
<protein>
    <submittedName>
        <fullName evidence="3">Glycosyltransferase-like protein</fullName>
    </submittedName>
</protein>
<dbReference type="InterPro" id="IPR029044">
    <property type="entry name" value="Nucleotide-diphossugar_trans"/>
</dbReference>